<feature type="transmembrane region" description="Helical" evidence="2">
    <location>
        <begin position="296"/>
        <end position="313"/>
    </location>
</feature>
<dbReference type="EMBL" id="JAFEKC020000009">
    <property type="protein sequence ID" value="KAK0512536.1"/>
    <property type="molecule type" value="Genomic_DNA"/>
</dbReference>
<gene>
    <name evidence="3" type="ORF">JMJ35_004553</name>
</gene>
<feature type="transmembrane region" description="Helical" evidence="2">
    <location>
        <begin position="367"/>
        <end position="392"/>
    </location>
</feature>
<evidence type="ECO:0000313" key="3">
    <source>
        <dbReference type="EMBL" id="KAK0512536.1"/>
    </source>
</evidence>
<feature type="transmembrane region" description="Helical" evidence="2">
    <location>
        <begin position="518"/>
        <end position="536"/>
    </location>
</feature>
<evidence type="ECO:0000256" key="1">
    <source>
        <dbReference type="SAM" id="MobiDB-lite"/>
    </source>
</evidence>
<keyword evidence="4" id="KW-1185">Reference proteome</keyword>
<sequence length="551" mass="61454">MVFNKAILNSTFTNSMFRNFTNNGTLPLSPQLNENSWASVFSTFLALAFCIITQPYGSIIFSRQGGWSWRLSPCSALLEALLIFVGLIFCRSRHDDIQLPVSALDPDDENSDSSQQSLGPTTTSLRQDPVVANEQHTQPRSGLNMASNEVRHVQPIRTSSMDTVPTIIGIPTRLPARVSTLPSFSSAANYTAAAVIARSMTFTEGMRMPASNPLDHNASASWKQPTRESVVSTLSKVWQSIISFRPSHLRHGWRPTAALLLLFRSGNFTGDFKFDRQTIVDELGTYLGHRTKGRRIQYWTTISAFFLLIKLCAVRGAPIFTFIGIIYVVSWSSVEILLVLLQQDGLSEDQVDALLDSRHAAAKLENLQFWGATVWISTSFCTFFGIFTFSVFKTSTGFNILTWISILATTFVPIFALANIIPVARKKNHLCTNLCAILMSLLVTIAWPYYILFATIEVMESEASVRNSWGVFAIATLLFWVFRFVTLCFAALVLLAACMYASSMKENNKMQSMIGRRIINALLCLLTVGAYLHYYTPDGTYKPSFLEIIGM</sequence>
<dbReference type="AlphaFoldDB" id="A0AA39R1X4"/>
<dbReference type="SUPFAM" id="SSF81665">
    <property type="entry name" value="Calcium ATPase, transmembrane domain M"/>
    <property type="match status" value="1"/>
</dbReference>
<feature type="compositionally biased region" description="Polar residues" evidence="1">
    <location>
        <begin position="134"/>
        <end position="143"/>
    </location>
</feature>
<feature type="transmembrane region" description="Helical" evidence="2">
    <location>
        <begin position="398"/>
        <end position="418"/>
    </location>
</feature>
<reference evidence="3" key="1">
    <citation type="submission" date="2023-03" db="EMBL/GenBank/DDBJ databases">
        <title>Complete genome of Cladonia borealis.</title>
        <authorList>
            <person name="Park H."/>
        </authorList>
    </citation>
    <scope>NUCLEOTIDE SEQUENCE</scope>
    <source>
        <strain evidence="3">ANT050790</strain>
    </source>
</reference>
<feature type="transmembrane region" description="Helical" evidence="2">
    <location>
        <begin position="430"/>
        <end position="451"/>
    </location>
</feature>
<feature type="compositionally biased region" description="Polar residues" evidence="1">
    <location>
        <begin position="112"/>
        <end position="126"/>
    </location>
</feature>
<proteinExistence type="predicted"/>
<keyword evidence="2" id="KW-1133">Transmembrane helix</keyword>
<feature type="transmembrane region" description="Helical" evidence="2">
    <location>
        <begin position="69"/>
        <end position="90"/>
    </location>
</feature>
<dbReference type="InterPro" id="IPR023298">
    <property type="entry name" value="ATPase_P-typ_TM_dom_sf"/>
</dbReference>
<protein>
    <submittedName>
        <fullName evidence="3">Uncharacterized protein</fullName>
    </submittedName>
</protein>
<keyword evidence="2" id="KW-0812">Transmembrane</keyword>
<feature type="transmembrane region" description="Helical" evidence="2">
    <location>
        <begin position="471"/>
        <end position="497"/>
    </location>
</feature>
<evidence type="ECO:0000256" key="2">
    <source>
        <dbReference type="SAM" id="Phobius"/>
    </source>
</evidence>
<organism evidence="3 4">
    <name type="scientific">Cladonia borealis</name>
    <dbReference type="NCBI Taxonomy" id="184061"/>
    <lineage>
        <taxon>Eukaryota</taxon>
        <taxon>Fungi</taxon>
        <taxon>Dikarya</taxon>
        <taxon>Ascomycota</taxon>
        <taxon>Pezizomycotina</taxon>
        <taxon>Lecanoromycetes</taxon>
        <taxon>OSLEUM clade</taxon>
        <taxon>Lecanoromycetidae</taxon>
        <taxon>Lecanorales</taxon>
        <taxon>Lecanorineae</taxon>
        <taxon>Cladoniaceae</taxon>
        <taxon>Cladonia</taxon>
    </lineage>
</organism>
<accession>A0AA39R1X4</accession>
<feature type="region of interest" description="Disordered" evidence="1">
    <location>
        <begin position="101"/>
        <end position="143"/>
    </location>
</feature>
<evidence type="ECO:0000313" key="4">
    <source>
        <dbReference type="Proteomes" id="UP001166286"/>
    </source>
</evidence>
<feature type="transmembrane region" description="Helical" evidence="2">
    <location>
        <begin position="37"/>
        <end position="57"/>
    </location>
</feature>
<dbReference type="Proteomes" id="UP001166286">
    <property type="component" value="Unassembled WGS sequence"/>
</dbReference>
<feature type="transmembrane region" description="Helical" evidence="2">
    <location>
        <begin position="319"/>
        <end position="341"/>
    </location>
</feature>
<comment type="caution">
    <text evidence="3">The sequence shown here is derived from an EMBL/GenBank/DDBJ whole genome shotgun (WGS) entry which is preliminary data.</text>
</comment>
<keyword evidence="2" id="KW-0472">Membrane</keyword>
<name>A0AA39R1X4_9LECA</name>